<keyword evidence="5" id="KW-0093">Biotin biosynthesis</keyword>
<dbReference type="CDD" id="cd03109">
    <property type="entry name" value="DTBS"/>
    <property type="match status" value="1"/>
</dbReference>
<reference evidence="10" key="1">
    <citation type="submission" date="2020-05" db="EMBL/GenBank/DDBJ databases">
        <authorList>
            <person name="Chiriac C."/>
            <person name="Salcher M."/>
            <person name="Ghai R."/>
            <person name="Kavagutti S V."/>
        </authorList>
    </citation>
    <scope>NUCLEOTIDE SEQUENCE</scope>
</reference>
<dbReference type="PANTHER" id="PTHR43210:SF2">
    <property type="entry name" value="ATP-DEPENDENT DETHIOBIOTIN SYNTHETASE BIOD 2"/>
    <property type="match status" value="1"/>
</dbReference>
<evidence type="ECO:0000256" key="2">
    <source>
        <dbReference type="ARBA" id="ARBA00022598"/>
    </source>
</evidence>
<dbReference type="SUPFAM" id="SSF52540">
    <property type="entry name" value="P-loop containing nucleoside triphosphate hydrolases"/>
    <property type="match status" value="1"/>
</dbReference>
<dbReference type="InterPro" id="IPR027417">
    <property type="entry name" value="P-loop_NTPase"/>
</dbReference>
<dbReference type="Gene3D" id="3.40.50.300">
    <property type="entry name" value="P-loop containing nucleotide triphosphate hydrolases"/>
    <property type="match status" value="1"/>
</dbReference>
<evidence type="ECO:0000256" key="8">
    <source>
        <dbReference type="ARBA" id="ARBA00047386"/>
    </source>
</evidence>
<dbReference type="GO" id="GO:0009102">
    <property type="term" value="P:biotin biosynthetic process"/>
    <property type="evidence" value="ECO:0007669"/>
    <property type="project" value="UniProtKB-UniPathway"/>
</dbReference>
<keyword evidence="1" id="KW-0963">Cytoplasm</keyword>
<dbReference type="UniPathway" id="UPA00078"/>
<dbReference type="PANTHER" id="PTHR43210">
    <property type="entry name" value="DETHIOBIOTIN SYNTHETASE"/>
    <property type="match status" value="1"/>
</dbReference>
<dbReference type="InterPro" id="IPR004472">
    <property type="entry name" value="DTB_synth_BioD"/>
</dbReference>
<evidence type="ECO:0000313" key="11">
    <source>
        <dbReference type="EMBL" id="CAB4988497.1"/>
    </source>
</evidence>
<dbReference type="EMBL" id="CAFBOF010000061">
    <property type="protein sequence ID" value="CAB4988497.1"/>
    <property type="molecule type" value="Genomic_DNA"/>
</dbReference>
<keyword evidence="7" id="KW-0460">Magnesium</keyword>
<evidence type="ECO:0000256" key="1">
    <source>
        <dbReference type="ARBA" id="ARBA00022490"/>
    </source>
</evidence>
<keyword evidence="2" id="KW-0436">Ligase</keyword>
<comment type="catalytic activity">
    <reaction evidence="8">
        <text>(7R,8S)-8-amino-7-(carboxyamino)nonanoate + ATP = (4R,5S)-dethiobiotin + ADP + phosphate + H(+)</text>
        <dbReference type="Rhea" id="RHEA:63684"/>
        <dbReference type="ChEBI" id="CHEBI:15378"/>
        <dbReference type="ChEBI" id="CHEBI:30616"/>
        <dbReference type="ChEBI" id="CHEBI:43474"/>
        <dbReference type="ChEBI" id="CHEBI:149470"/>
        <dbReference type="ChEBI" id="CHEBI:149473"/>
        <dbReference type="ChEBI" id="CHEBI:456216"/>
    </reaction>
</comment>
<keyword evidence="4" id="KW-0547">Nucleotide-binding</keyword>
<dbReference type="GO" id="GO:0005524">
    <property type="term" value="F:ATP binding"/>
    <property type="evidence" value="ECO:0007669"/>
    <property type="project" value="UniProtKB-KW"/>
</dbReference>
<dbReference type="GO" id="GO:0004141">
    <property type="term" value="F:dethiobiotin synthase activity"/>
    <property type="evidence" value="ECO:0007669"/>
    <property type="project" value="InterPro"/>
</dbReference>
<evidence type="ECO:0000256" key="6">
    <source>
        <dbReference type="ARBA" id="ARBA00022840"/>
    </source>
</evidence>
<proteinExistence type="inferred from homology"/>
<dbReference type="EMBL" id="CAFBPQ010000080">
    <property type="protein sequence ID" value="CAB5032659.1"/>
    <property type="molecule type" value="Genomic_DNA"/>
</dbReference>
<evidence type="ECO:0000313" key="12">
    <source>
        <dbReference type="EMBL" id="CAB5032659.1"/>
    </source>
</evidence>
<keyword evidence="3" id="KW-0479">Metal-binding</keyword>
<dbReference type="AlphaFoldDB" id="A0A6J7HF55"/>
<evidence type="ECO:0000256" key="7">
    <source>
        <dbReference type="ARBA" id="ARBA00022842"/>
    </source>
</evidence>
<evidence type="ECO:0000256" key="5">
    <source>
        <dbReference type="ARBA" id="ARBA00022756"/>
    </source>
</evidence>
<dbReference type="PIRSF" id="PIRSF006755">
    <property type="entry name" value="DTB_synth"/>
    <property type="match status" value="1"/>
</dbReference>
<dbReference type="EMBL" id="CAFBMM010000088">
    <property type="protein sequence ID" value="CAB4914910.1"/>
    <property type="molecule type" value="Genomic_DNA"/>
</dbReference>
<name>A0A6J7HF55_9ZZZZ</name>
<evidence type="ECO:0000256" key="3">
    <source>
        <dbReference type="ARBA" id="ARBA00022723"/>
    </source>
</evidence>
<dbReference type="HAMAP" id="MF_00336">
    <property type="entry name" value="BioD"/>
    <property type="match status" value="1"/>
</dbReference>
<evidence type="ECO:0000313" key="10">
    <source>
        <dbReference type="EMBL" id="CAB4914910.1"/>
    </source>
</evidence>
<evidence type="ECO:0000313" key="9">
    <source>
        <dbReference type="EMBL" id="CAB4727861.1"/>
    </source>
</evidence>
<dbReference type="EMBL" id="CAEZYK010000064">
    <property type="protein sequence ID" value="CAB4727861.1"/>
    <property type="molecule type" value="Genomic_DNA"/>
</dbReference>
<sequence>MTRPRQLIFVTGTATEVGKTFVAAATLTTLREAGLKVSARKPLQSFVPGAEPTDGEVLAIATGESPDQVSAPEYSYELPLAPPMAAARLQRIIPTIAELAAHIEWPVDTAVGLVEGVGGPRSPLAQDGDSVDLIHTLQPDRVVIVSGAGLGAINAVRSTIDALGEWEPITVVLNRYDENDELHQENYRWLVNLGLDIVLSPDKLAEKIIGAAR</sequence>
<evidence type="ECO:0000256" key="4">
    <source>
        <dbReference type="ARBA" id="ARBA00022741"/>
    </source>
</evidence>
<gene>
    <name evidence="9" type="ORF">UFOPK2683_01091</name>
    <name evidence="10" type="ORF">UFOPK3605_01354</name>
    <name evidence="11" type="ORF">UFOPK3897_01589</name>
    <name evidence="12" type="ORF">UFOPK4121_01559</name>
</gene>
<dbReference type="GO" id="GO:0000287">
    <property type="term" value="F:magnesium ion binding"/>
    <property type="evidence" value="ECO:0007669"/>
    <property type="project" value="InterPro"/>
</dbReference>
<accession>A0A6J7HF55</accession>
<dbReference type="Pfam" id="PF13500">
    <property type="entry name" value="AAA_26"/>
    <property type="match status" value="1"/>
</dbReference>
<dbReference type="GO" id="GO:0005829">
    <property type="term" value="C:cytosol"/>
    <property type="evidence" value="ECO:0007669"/>
    <property type="project" value="TreeGrafter"/>
</dbReference>
<organism evidence="10">
    <name type="scientific">freshwater metagenome</name>
    <dbReference type="NCBI Taxonomy" id="449393"/>
    <lineage>
        <taxon>unclassified sequences</taxon>
        <taxon>metagenomes</taxon>
        <taxon>ecological metagenomes</taxon>
    </lineage>
</organism>
<protein>
    <submittedName>
        <fullName evidence="10">Unannotated protein</fullName>
    </submittedName>
</protein>
<keyword evidence="6" id="KW-0067">ATP-binding</keyword>